<evidence type="ECO:0000313" key="3">
    <source>
        <dbReference type="Proteomes" id="UP000002255"/>
    </source>
</evidence>
<reference evidence="3" key="1">
    <citation type="submission" date="2009-11" db="EMBL/GenBank/DDBJ databases">
        <title>The complete chromosome of Xylanimonas cellulosilytica DSM 15894.</title>
        <authorList>
            <consortium name="US DOE Joint Genome Institute (JGI-PGF)"/>
            <person name="Lucas S."/>
            <person name="Copeland A."/>
            <person name="Lapidus A."/>
            <person name="Glavina del Rio T."/>
            <person name="Dalin E."/>
            <person name="Tice H."/>
            <person name="Bruce D."/>
            <person name="Goodwin L."/>
            <person name="Pitluck S."/>
            <person name="Kyrpides N."/>
            <person name="Mavromatis K."/>
            <person name="Ivanova N."/>
            <person name="Mikhailova N."/>
            <person name="Foster B."/>
            <person name="Clum A."/>
            <person name="Brettin T."/>
            <person name="Detter J.C."/>
            <person name="Han C."/>
            <person name="Larimer F."/>
            <person name="Land M."/>
            <person name="Hauser L."/>
            <person name="Markowitz V."/>
            <person name="Cheng J.F."/>
            <person name="Hugenholtz P."/>
            <person name="Woyke T."/>
            <person name="Wu D."/>
            <person name="Gehrich-Schroeter G."/>
            <person name="Schneider S."/>
            <person name="Pukall S.R."/>
            <person name="Klenk H.P."/>
            <person name="Eisen J.A."/>
        </authorList>
    </citation>
    <scope>NUCLEOTIDE SEQUENCE [LARGE SCALE GENOMIC DNA]</scope>
    <source>
        <strain evidence="3">DSM 15894 / CECT 5975 / LMG 20990 / XIL07</strain>
    </source>
</reference>
<gene>
    <name evidence="2" type="ordered locus">Xcel_0571</name>
</gene>
<evidence type="ECO:0000256" key="1">
    <source>
        <dbReference type="SAM" id="MobiDB-lite"/>
    </source>
</evidence>
<dbReference type="EMBL" id="CP001821">
    <property type="protein sequence ID" value="ACZ29610.1"/>
    <property type="molecule type" value="Genomic_DNA"/>
</dbReference>
<feature type="region of interest" description="Disordered" evidence="1">
    <location>
        <begin position="22"/>
        <end position="48"/>
    </location>
</feature>
<dbReference type="HOGENOM" id="CLU_3159549_0_0_11"/>
<name>D1BWM8_XYLCX</name>
<sequence length="48" mass="5014">MAQRPSCPDERAVFLAALEEDVSPLVPGRPRPTPVPATTTEPRTGGAA</sequence>
<feature type="compositionally biased region" description="Low complexity" evidence="1">
    <location>
        <begin position="36"/>
        <end position="48"/>
    </location>
</feature>
<organism evidence="2 3">
    <name type="scientific">Xylanimonas cellulosilytica (strain DSM 15894 / JCM 12276 / CECT 5975 / KCTC 9989 / LMG 20990 / NBRC 107835 / XIL07)</name>
    <dbReference type="NCBI Taxonomy" id="446471"/>
    <lineage>
        <taxon>Bacteria</taxon>
        <taxon>Bacillati</taxon>
        <taxon>Actinomycetota</taxon>
        <taxon>Actinomycetes</taxon>
        <taxon>Micrococcales</taxon>
        <taxon>Promicromonosporaceae</taxon>
        <taxon>Xylanimonas</taxon>
    </lineage>
</organism>
<protein>
    <submittedName>
        <fullName evidence="2">Uncharacterized protein</fullName>
    </submittedName>
</protein>
<reference evidence="2 3" key="2">
    <citation type="journal article" date="2010" name="Stand. Genomic Sci.">
        <title>Complete genome sequence of Xylanimonas cellulosilytica type strain (XIL07).</title>
        <authorList>
            <person name="Foster B."/>
            <person name="Pukall R."/>
            <person name="Abt B."/>
            <person name="Nolan M."/>
            <person name="Glavina Del Rio T."/>
            <person name="Chen F."/>
            <person name="Lucas S."/>
            <person name="Tice H."/>
            <person name="Pitluck S."/>
            <person name="Cheng J.-F."/>
            <person name="Chertkov O."/>
            <person name="Brettin T."/>
            <person name="Han C."/>
            <person name="Detter J.C."/>
            <person name="Bruce D."/>
            <person name="Goodwin L."/>
            <person name="Ivanova N."/>
            <person name="Mavromatis K."/>
            <person name="Pati A."/>
            <person name="Mikhailova N."/>
            <person name="Chen A."/>
            <person name="Palaniappan K."/>
            <person name="Land M."/>
            <person name="Hauser L."/>
            <person name="Chang Y.-J."/>
            <person name="Jeffries C.D."/>
            <person name="Chain P."/>
            <person name="Rohde M."/>
            <person name="Goeker M."/>
            <person name="Bristow J."/>
            <person name="Eisen J.A."/>
            <person name="Markowitz V."/>
            <person name="Hugenholtz P."/>
            <person name="Kyrpides N.C."/>
            <person name="Klenk H.-P."/>
            <person name="Lapidus A."/>
        </authorList>
    </citation>
    <scope>NUCLEOTIDE SEQUENCE [LARGE SCALE GENOMIC DNA]</scope>
    <source>
        <strain evidence="3">DSM 15894 / CECT 5975 / LMG 20990 / XIL07</strain>
    </source>
</reference>
<dbReference type="RefSeq" id="WP_012877354.1">
    <property type="nucleotide sequence ID" value="NC_013530.1"/>
</dbReference>
<dbReference type="AlphaFoldDB" id="D1BWM8"/>
<keyword evidence="3" id="KW-1185">Reference proteome</keyword>
<dbReference type="Proteomes" id="UP000002255">
    <property type="component" value="Chromosome"/>
</dbReference>
<accession>D1BWM8</accession>
<proteinExistence type="predicted"/>
<dbReference type="KEGG" id="xce:Xcel_0571"/>
<evidence type="ECO:0000313" key="2">
    <source>
        <dbReference type="EMBL" id="ACZ29610.1"/>
    </source>
</evidence>